<dbReference type="AlphaFoldDB" id="A0A2S9YK26"/>
<dbReference type="RefSeq" id="WP_106389753.1">
    <property type="nucleotide sequence ID" value="NZ_PVNK01000013.1"/>
</dbReference>
<comment type="caution">
    <text evidence="4">The sequence shown here is derived from an EMBL/GenBank/DDBJ whole genome shotgun (WGS) entry which is preliminary data.</text>
</comment>
<evidence type="ECO:0000313" key="5">
    <source>
        <dbReference type="Proteomes" id="UP000237968"/>
    </source>
</evidence>
<sequence length="604" mass="61658">MASLDHTTGLAAKVASAAALIAGLSLSQTATAAPLVDRINGALDPQACDGQGCWTNHLRVTDLDGDGDLDILLANYADFFNGNNSPEPLVAYLNDGSGSFSNASAAALGDYSGNVRMVAVGDVDGDGAPDLYAPDGAGNAHVLFINDGSGAFTDEADLRLPNDYPQGAAARMADVDGDGDLDIFAADGYASNGPPGHLYINDGSGVFTEAMGAIPGSIEGSDIDDVEFFDADRDFDLDLIVNAHQGGTGALWLNDGTGNFTAETSIDPPATSNFHYNIAPCDVDGDGDLDLWIDNIGGGFREQLLINDGAGNFSDETDARVDGNPGEDDNGVICVDIDDDGDFDAVVVSLGTPERLLENDGSGNFTYVADSFPGPTDCTLWGEFGDLNGDGRLDLVTGQGECSSADEVYLGNMLQPADSQPPRIIAVDAPSMAPADAEVPVTFAVSDRTVTDEGPRLARAYATVDPDGAGTEVEGWFLGGDLFRVMLPGAPSGTVVFQVCAEDRAGNTACSEAEMYEIGGGPGDGDGDGDPGDGDGDGDPGDGDGDGDPGDDTDDSAETGGLPVDGEGGEGGEGCSCTQQSPANAPLGSAGLALLTLAFLRRRR</sequence>
<keyword evidence="5" id="KW-1185">Reference proteome</keyword>
<proteinExistence type="predicted"/>
<protein>
    <submittedName>
        <fullName evidence="4">FG-GAP repeat protein</fullName>
    </submittedName>
</protein>
<dbReference type="InterPro" id="IPR024038">
    <property type="entry name" value="MYXO-CTERM"/>
</dbReference>
<dbReference type="PANTHER" id="PTHR46580:SF4">
    <property type="entry name" value="ATP_GTP-BINDING PROTEIN"/>
    <property type="match status" value="1"/>
</dbReference>
<dbReference type="EMBL" id="PVNK01000013">
    <property type="protein sequence ID" value="PRQ05454.1"/>
    <property type="molecule type" value="Genomic_DNA"/>
</dbReference>
<evidence type="ECO:0000256" key="3">
    <source>
        <dbReference type="SAM" id="SignalP"/>
    </source>
</evidence>
<dbReference type="InterPro" id="IPR013517">
    <property type="entry name" value="FG-GAP"/>
</dbReference>
<dbReference type="Proteomes" id="UP000237968">
    <property type="component" value="Unassembled WGS sequence"/>
</dbReference>
<feature type="compositionally biased region" description="Acidic residues" evidence="2">
    <location>
        <begin position="525"/>
        <end position="557"/>
    </location>
</feature>
<dbReference type="Gene3D" id="2.130.10.130">
    <property type="entry name" value="Integrin alpha, N-terminal"/>
    <property type="match status" value="1"/>
</dbReference>
<dbReference type="OrthoDB" id="1488578at2"/>
<evidence type="ECO:0000256" key="1">
    <source>
        <dbReference type="ARBA" id="ARBA00022729"/>
    </source>
</evidence>
<organism evidence="4 5">
    <name type="scientific">Enhygromyxa salina</name>
    <dbReference type="NCBI Taxonomy" id="215803"/>
    <lineage>
        <taxon>Bacteria</taxon>
        <taxon>Pseudomonadati</taxon>
        <taxon>Myxococcota</taxon>
        <taxon>Polyangia</taxon>
        <taxon>Nannocystales</taxon>
        <taxon>Nannocystaceae</taxon>
        <taxon>Enhygromyxa</taxon>
    </lineage>
</organism>
<gene>
    <name evidence="4" type="ORF">ENSA5_02750</name>
</gene>
<name>A0A2S9YK26_9BACT</name>
<reference evidence="4 5" key="1">
    <citation type="submission" date="2018-03" db="EMBL/GenBank/DDBJ databases">
        <title>Draft Genome Sequences of the Obligatory Marine Myxobacteria Enhygromyxa salina SWB005.</title>
        <authorList>
            <person name="Poehlein A."/>
            <person name="Moghaddam J.A."/>
            <person name="Harms H."/>
            <person name="Alanjari M."/>
            <person name="Koenig G.M."/>
            <person name="Daniel R."/>
            <person name="Schaeberle T.F."/>
        </authorList>
    </citation>
    <scope>NUCLEOTIDE SEQUENCE [LARGE SCALE GENOMIC DNA]</scope>
    <source>
        <strain evidence="4 5">SWB005</strain>
    </source>
</reference>
<feature type="region of interest" description="Disordered" evidence="2">
    <location>
        <begin position="515"/>
        <end position="590"/>
    </location>
</feature>
<dbReference type="SUPFAM" id="SSF69318">
    <property type="entry name" value="Integrin alpha N-terminal domain"/>
    <property type="match status" value="1"/>
</dbReference>
<feature type="signal peptide" evidence="3">
    <location>
        <begin position="1"/>
        <end position="32"/>
    </location>
</feature>
<dbReference type="InterPro" id="IPR028994">
    <property type="entry name" value="Integrin_alpha_N"/>
</dbReference>
<keyword evidence="1 3" id="KW-0732">Signal</keyword>
<evidence type="ECO:0000313" key="4">
    <source>
        <dbReference type="EMBL" id="PRQ05454.1"/>
    </source>
</evidence>
<dbReference type="Pfam" id="PF13517">
    <property type="entry name" value="FG-GAP_3"/>
    <property type="match status" value="4"/>
</dbReference>
<evidence type="ECO:0000256" key="2">
    <source>
        <dbReference type="SAM" id="MobiDB-lite"/>
    </source>
</evidence>
<accession>A0A2S9YK26</accession>
<feature type="chain" id="PRO_5015660192" evidence="3">
    <location>
        <begin position="33"/>
        <end position="604"/>
    </location>
</feature>
<dbReference type="NCBIfam" id="TIGR03901">
    <property type="entry name" value="MYXO-CTERM"/>
    <property type="match status" value="1"/>
</dbReference>
<dbReference type="PANTHER" id="PTHR46580">
    <property type="entry name" value="SENSOR KINASE-RELATED"/>
    <property type="match status" value="1"/>
</dbReference>